<organism evidence="2 3">
    <name type="scientific">Arachidicoccus soli</name>
    <dbReference type="NCBI Taxonomy" id="2341117"/>
    <lineage>
        <taxon>Bacteria</taxon>
        <taxon>Pseudomonadati</taxon>
        <taxon>Bacteroidota</taxon>
        <taxon>Chitinophagia</taxon>
        <taxon>Chitinophagales</taxon>
        <taxon>Chitinophagaceae</taxon>
        <taxon>Arachidicoccus</taxon>
    </lineage>
</organism>
<dbReference type="GO" id="GO:0090313">
    <property type="term" value="P:regulation of protein targeting to membrane"/>
    <property type="evidence" value="ECO:0007669"/>
    <property type="project" value="TreeGrafter"/>
</dbReference>
<dbReference type="Proteomes" id="UP000266118">
    <property type="component" value="Chromosome"/>
</dbReference>
<evidence type="ECO:0000313" key="2">
    <source>
        <dbReference type="EMBL" id="AYD46716.1"/>
    </source>
</evidence>
<dbReference type="RefSeq" id="WP_119985033.1">
    <property type="nucleotide sequence ID" value="NZ_CP032489.1"/>
</dbReference>
<name>A0A386HM67_9BACT</name>
<feature type="domain" description="AsmA" evidence="1">
    <location>
        <begin position="448"/>
        <end position="715"/>
    </location>
</feature>
<dbReference type="InterPro" id="IPR052894">
    <property type="entry name" value="AsmA-related"/>
</dbReference>
<keyword evidence="3" id="KW-1185">Reference proteome</keyword>
<reference evidence="2 3" key="1">
    <citation type="submission" date="2018-09" db="EMBL/GenBank/DDBJ databases">
        <title>Arachidicoccus sp. nov., a bacterium isolated from soil.</title>
        <authorList>
            <person name="Weon H.-Y."/>
            <person name="Kwon S.-W."/>
            <person name="Lee S.A."/>
        </authorList>
    </citation>
    <scope>NUCLEOTIDE SEQUENCE [LARGE SCALE GENOMIC DNA]</scope>
    <source>
        <strain evidence="2 3">KIS59-12</strain>
    </source>
</reference>
<dbReference type="InterPro" id="IPR007844">
    <property type="entry name" value="AsmA"/>
</dbReference>
<sequence length="802" mass="90284">MIIFVLNIAAWLVASWYIQSHKQELLQKISAEVSENVEGNFHIDDMKPALLKGFPNIAVELRGVTLSDSSYNIYHKKLLSLQSVYIKINIFSLLTKSPRILRVTLANGYLHLFTLANGYTNSYLLKPKKKSEQKNKNSQVDFEDFGIDNVTFLFEHVPRNKKIQFLLQHIDGDIHSDLDNMYIEADTKMHVNQLGFNLKKGGYLVDKDVRANFHFTFNKHTKVLEIRQQPINISGARFIADATFNFAEKPIKYNINVTTSKIEFKESASYLTQKIQHTLRNFDLKKPIELKVNLVGYFKYPDTPIVHAQWKATENDFTLPFGQVQNASFTGSFYNNVLPDNGHGDDNTQIVLDTLTGSYLSIPFKADSVKLFNLLHPLLDFKVQSSFPVEKLNNIFGNIFLFHSGNVDLDLAYHGAIVAQDSQGHALFGNVNIKNAGFVYIPHNIRFNNGNVNLSFNGKDLNIINTSLTTESSDIAINGIAADFMNFYFQDPEKVNFVWNIYSKQLQLDEFTGLLTQNENKSAKSKNAEVVKMNDRLQTLMSQSNMLLHLKVDKLDYKSFTAKKLQVDVGLSQKKISLENGHVQFAGGNIAADGSFKPNGNSIPFALKAKVENVEVDRLFNDFGNFGQNTITAKNINGQFSSAVDIKGELKSDVSLVKNSLSGEVNFELDNGQLLNFEPLKSIQKFIFKNRNFDKISFKTIKNNLSIAEGKIKIPPMDIASNAIIMNVQGIYAVGKGTDIGIAIPLRNPKKTLERKKEGKSLGKNRGIIVHLRARDANDGTVKVVWDPLKKAPQKSDYENAE</sequence>
<dbReference type="PANTHER" id="PTHR30441:SF8">
    <property type="entry name" value="DUF748 DOMAIN-CONTAINING PROTEIN"/>
    <property type="match status" value="1"/>
</dbReference>
<proteinExistence type="predicted"/>
<dbReference type="OrthoDB" id="1489065at2"/>
<dbReference type="EMBL" id="CP032489">
    <property type="protein sequence ID" value="AYD46716.1"/>
    <property type="molecule type" value="Genomic_DNA"/>
</dbReference>
<accession>A0A386HM67</accession>
<dbReference type="PANTHER" id="PTHR30441">
    <property type="entry name" value="DUF748 DOMAIN-CONTAINING PROTEIN"/>
    <property type="match status" value="1"/>
</dbReference>
<evidence type="ECO:0000259" key="1">
    <source>
        <dbReference type="Pfam" id="PF05170"/>
    </source>
</evidence>
<dbReference type="KEGG" id="ark:D6B99_03240"/>
<evidence type="ECO:0000313" key="3">
    <source>
        <dbReference type="Proteomes" id="UP000266118"/>
    </source>
</evidence>
<protein>
    <submittedName>
        <fullName evidence="2">AsmA family protein</fullName>
    </submittedName>
</protein>
<dbReference type="GO" id="GO:0005886">
    <property type="term" value="C:plasma membrane"/>
    <property type="evidence" value="ECO:0007669"/>
    <property type="project" value="TreeGrafter"/>
</dbReference>
<dbReference type="AlphaFoldDB" id="A0A386HM67"/>
<dbReference type="Pfam" id="PF05170">
    <property type="entry name" value="AsmA"/>
    <property type="match status" value="1"/>
</dbReference>
<gene>
    <name evidence="2" type="ORF">D6B99_03240</name>
</gene>